<name>A0A670IBD0_PODMU</name>
<evidence type="ECO:0000313" key="3">
    <source>
        <dbReference type="Proteomes" id="UP000472272"/>
    </source>
</evidence>
<accession>A0A670IBD0</accession>
<proteinExistence type="predicted"/>
<sequence>MADSGVAALISLYWPREPAYRDKCGNEQEEAKLQNMSKQIVHTVIQQAVQQLSQESRQKEKARHSSGSLQLERGQLTKKHEKK</sequence>
<dbReference type="Proteomes" id="UP000472272">
    <property type="component" value="Chromosome 7"/>
</dbReference>
<reference evidence="2" key="2">
    <citation type="submission" date="2025-08" db="UniProtKB">
        <authorList>
            <consortium name="Ensembl"/>
        </authorList>
    </citation>
    <scope>IDENTIFICATION</scope>
</reference>
<dbReference type="Ensembl" id="ENSPMRT00000009828.1">
    <property type="protein sequence ID" value="ENSPMRP00000009205.1"/>
    <property type="gene ID" value="ENSPMRG00000006183.1"/>
</dbReference>
<evidence type="ECO:0000313" key="2">
    <source>
        <dbReference type="Ensembl" id="ENSPMRP00000009205.1"/>
    </source>
</evidence>
<reference evidence="2" key="3">
    <citation type="submission" date="2025-09" db="UniProtKB">
        <authorList>
            <consortium name="Ensembl"/>
        </authorList>
    </citation>
    <scope>IDENTIFICATION</scope>
</reference>
<reference evidence="2 3" key="1">
    <citation type="journal article" date="2019" name="Proc. Natl. Acad. Sci. U.S.A.">
        <title>Regulatory changes in pterin and carotenoid genes underlie balanced color polymorphisms in the wall lizard.</title>
        <authorList>
            <person name="Andrade P."/>
            <person name="Pinho C."/>
            <person name="Perez I de Lanuza G."/>
            <person name="Afonso S."/>
            <person name="Brejcha J."/>
            <person name="Rubin C.J."/>
            <person name="Wallerman O."/>
            <person name="Pereira P."/>
            <person name="Sabatino S.J."/>
            <person name="Bellati A."/>
            <person name="Pellitteri-Rosa D."/>
            <person name="Bosakova Z."/>
            <person name="Bunikis I."/>
            <person name="Carretero M.A."/>
            <person name="Feiner N."/>
            <person name="Marsik P."/>
            <person name="Pauperio F."/>
            <person name="Salvi D."/>
            <person name="Soler L."/>
            <person name="While G.M."/>
            <person name="Uller T."/>
            <person name="Font E."/>
            <person name="Andersson L."/>
            <person name="Carneiro M."/>
        </authorList>
    </citation>
    <scope>NUCLEOTIDE SEQUENCE</scope>
</reference>
<evidence type="ECO:0000256" key="1">
    <source>
        <dbReference type="SAM" id="MobiDB-lite"/>
    </source>
</evidence>
<dbReference type="AlphaFoldDB" id="A0A670IBD0"/>
<organism evidence="2 3">
    <name type="scientific">Podarcis muralis</name>
    <name type="common">Wall lizard</name>
    <name type="synonym">Lacerta muralis</name>
    <dbReference type="NCBI Taxonomy" id="64176"/>
    <lineage>
        <taxon>Eukaryota</taxon>
        <taxon>Metazoa</taxon>
        <taxon>Chordata</taxon>
        <taxon>Craniata</taxon>
        <taxon>Vertebrata</taxon>
        <taxon>Euteleostomi</taxon>
        <taxon>Lepidosauria</taxon>
        <taxon>Squamata</taxon>
        <taxon>Bifurcata</taxon>
        <taxon>Unidentata</taxon>
        <taxon>Episquamata</taxon>
        <taxon>Laterata</taxon>
        <taxon>Lacertibaenia</taxon>
        <taxon>Lacertidae</taxon>
        <taxon>Podarcis</taxon>
    </lineage>
</organism>
<protein>
    <submittedName>
        <fullName evidence="2">A-kinase anchor inhibitor 1</fullName>
    </submittedName>
</protein>
<dbReference type="GeneTree" id="ENSGT01050000245099"/>
<feature type="region of interest" description="Disordered" evidence="1">
    <location>
        <begin position="52"/>
        <end position="83"/>
    </location>
</feature>
<keyword evidence="3" id="KW-1185">Reference proteome</keyword>
<dbReference type="OMA" id="CELTKKH"/>